<sequence length="87" mass="9276">EGGTGRGGGGEGGCCGGQGVPGGPEEGRIDLRDRRRQGQHHVHGGRGRGYHQRPVDAWHLQGRLGRQPGCGFDARRSGRPGYAAHWR</sequence>
<gene>
    <name evidence="2" type="ORF">HKBW3S47_01158</name>
</gene>
<name>A0A6V8Q4V6_9ACTN</name>
<dbReference type="Proteomes" id="UP000569018">
    <property type="component" value="Unassembled WGS sequence"/>
</dbReference>
<comment type="caution">
    <text evidence="2">The sequence shown here is derived from an EMBL/GenBank/DDBJ whole genome shotgun (WGS) entry which is preliminary data.</text>
</comment>
<accession>A0A6V8Q4V6</accession>
<feature type="non-terminal residue" evidence="2">
    <location>
        <position position="1"/>
    </location>
</feature>
<protein>
    <submittedName>
        <fullName evidence="2">Uncharacterized protein</fullName>
    </submittedName>
</protein>
<evidence type="ECO:0000256" key="1">
    <source>
        <dbReference type="SAM" id="MobiDB-lite"/>
    </source>
</evidence>
<feature type="compositionally biased region" description="Basic residues" evidence="1">
    <location>
        <begin position="34"/>
        <end position="51"/>
    </location>
</feature>
<dbReference type="EMBL" id="BLSD01000055">
    <property type="protein sequence ID" value="GFP39460.1"/>
    <property type="molecule type" value="Genomic_DNA"/>
</dbReference>
<reference evidence="2" key="1">
    <citation type="journal article" date="2020" name="Front. Microbiol.">
        <title>Single-cell genomics of novel Actinobacteria with the Wood-Ljungdahl pathway discovered in a serpentinizing system.</title>
        <authorList>
            <person name="Merino N."/>
            <person name="Kawai M."/>
            <person name="Boyd E.S."/>
            <person name="Colman D.R."/>
            <person name="McGlynn S.E."/>
            <person name="Nealson K.H."/>
            <person name="Kurokawa K."/>
            <person name="Hongoh Y."/>
        </authorList>
    </citation>
    <scope>NUCLEOTIDE SEQUENCE [LARGE SCALE GENOMIC DNA]</scope>
    <source>
        <strain evidence="2">S47</strain>
    </source>
</reference>
<evidence type="ECO:0000313" key="2">
    <source>
        <dbReference type="EMBL" id="GFP39460.1"/>
    </source>
</evidence>
<organism evidence="2">
    <name type="scientific">Candidatus Hakubella thermalkaliphila</name>
    <dbReference type="NCBI Taxonomy" id="2754717"/>
    <lineage>
        <taxon>Bacteria</taxon>
        <taxon>Bacillati</taxon>
        <taxon>Actinomycetota</taxon>
        <taxon>Actinomycetota incertae sedis</taxon>
        <taxon>Candidatus Hakubellales</taxon>
        <taxon>Candidatus Hakubellaceae</taxon>
        <taxon>Candidatus Hakubella</taxon>
    </lineage>
</organism>
<feature type="region of interest" description="Disordered" evidence="1">
    <location>
        <begin position="1"/>
        <end position="87"/>
    </location>
</feature>
<proteinExistence type="predicted"/>
<dbReference type="AlphaFoldDB" id="A0A6V8Q4V6"/>
<feature type="compositionally biased region" description="Gly residues" evidence="1">
    <location>
        <begin position="1"/>
        <end position="24"/>
    </location>
</feature>